<evidence type="ECO:0000313" key="4">
    <source>
        <dbReference type="EMBL" id="BCZ48971.1"/>
    </source>
</evidence>
<evidence type="ECO:0000313" key="5">
    <source>
        <dbReference type="Proteomes" id="UP000824633"/>
    </source>
</evidence>
<dbReference type="InterPro" id="IPR018337">
    <property type="entry name" value="Cell_wall/Cho-bd_repeat"/>
</dbReference>
<organism evidence="4 5">
    <name type="scientific">Clostridium gelidum</name>
    <dbReference type="NCBI Taxonomy" id="704125"/>
    <lineage>
        <taxon>Bacteria</taxon>
        <taxon>Bacillati</taxon>
        <taxon>Bacillota</taxon>
        <taxon>Clostridia</taxon>
        <taxon>Eubacteriales</taxon>
        <taxon>Clostridiaceae</taxon>
        <taxon>Clostridium</taxon>
    </lineage>
</organism>
<dbReference type="Gene3D" id="2.10.270.10">
    <property type="entry name" value="Cholin Binding"/>
    <property type="match status" value="2"/>
</dbReference>
<dbReference type="SUPFAM" id="SSF69360">
    <property type="entry name" value="Cell wall binding repeat"/>
    <property type="match status" value="1"/>
</dbReference>
<protein>
    <recommendedName>
        <fullName evidence="3">Cadherin-like beta-sandwich-like domain-containing protein</fullName>
    </recommendedName>
</protein>
<dbReference type="PROSITE" id="PS51170">
    <property type="entry name" value="CW"/>
    <property type="match status" value="2"/>
</dbReference>
<dbReference type="RefSeq" id="WP_224035194.1">
    <property type="nucleotide sequence ID" value="NZ_AP024849.1"/>
</dbReference>
<dbReference type="InterPro" id="IPR025883">
    <property type="entry name" value="Cadherin-like_domain"/>
</dbReference>
<keyword evidence="1" id="KW-0677">Repeat</keyword>
<feature type="domain" description="Cadherin-like beta-sandwich-like" evidence="3">
    <location>
        <begin position="757"/>
        <end position="834"/>
    </location>
</feature>
<accession>A0ABM7TAG7</accession>
<dbReference type="Proteomes" id="UP000824633">
    <property type="component" value="Chromosome"/>
</dbReference>
<feature type="repeat" description="Cell wall-binding" evidence="2">
    <location>
        <begin position="929"/>
        <end position="948"/>
    </location>
</feature>
<reference evidence="5" key="1">
    <citation type="submission" date="2021-07" db="EMBL/GenBank/DDBJ databases">
        <title>Complete genome sequencing of a Clostridium isolate.</title>
        <authorList>
            <person name="Ueki A."/>
            <person name="Tonouchi A."/>
        </authorList>
    </citation>
    <scope>NUCLEOTIDE SEQUENCE [LARGE SCALE GENOMIC DNA]</scope>
    <source>
        <strain evidence="5">C5S11</strain>
    </source>
</reference>
<dbReference type="EMBL" id="AP024849">
    <property type="protein sequence ID" value="BCZ48971.1"/>
    <property type="molecule type" value="Genomic_DNA"/>
</dbReference>
<feature type="domain" description="Cadherin-like beta-sandwich-like" evidence="3">
    <location>
        <begin position="656"/>
        <end position="736"/>
    </location>
</feature>
<keyword evidence="5" id="KW-1185">Reference proteome</keyword>
<gene>
    <name evidence="4" type="ORF">psyc5s11_50380</name>
</gene>
<evidence type="ECO:0000259" key="3">
    <source>
        <dbReference type="Pfam" id="PF12733"/>
    </source>
</evidence>
<name>A0ABM7TAG7_9CLOT</name>
<feature type="repeat" description="Cell wall-binding" evidence="2">
    <location>
        <begin position="949"/>
        <end position="968"/>
    </location>
</feature>
<evidence type="ECO:0000256" key="2">
    <source>
        <dbReference type="PROSITE-ProRule" id="PRU00591"/>
    </source>
</evidence>
<evidence type="ECO:0000256" key="1">
    <source>
        <dbReference type="ARBA" id="ARBA00022737"/>
    </source>
</evidence>
<dbReference type="Pfam" id="PF19127">
    <property type="entry name" value="Choline_bind_3"/>
    <property type="match status" value="1"/>
</dbReference>
<proteinExistence type="predicted"/>
<sequence length="990" mass="109044">MNKIGKRFVALVIVFASIMSFLPIQFGLNGQAAKAITTQIKVSGKATEAGDNITITDGEYCTKEPYNNFTIAVDYKIVDDIHNIEIKDTGVTEQEVLIKSIDGIKLDGNDVINDNKKLEAIGATISPGTTVYTNTQDGSKTIGATIAKLPYGVNKIEYQIREKTRFNKPITSIDSNGKTVTTGELQDPVENIAPSSETTEEIVIQHANQFVQGNIDVMSFDAYTGGTMAVYDTNKDLKDSKAPFLFTTENVTADKNCPLKYNYPVTNAIRTLRYSMHFNNITVNEATILKNGKDDTGNMAVNGNTISGYLTNMGSSDLIVAKIIEGKNNVVSTYAIQLKYTTINTNDDYTLRDAGITKLNYNEDSDVKAYVDKEFKVTSEGGVPTYTGTMSINKMAGMISMEPKLGKPASDTAFIISNHYDGSGGVADSKIINGKSYVDFAKGSISNEIWVEVYPGKDGNKTGNILARYKFLVRFEGAQSSTVNFNFTDSTLTQPGRSKTDAILFNSDRRSYDVHSDSESINVELDKPVTYGIDGNRREYIKAWGSASVNSDNLTEILNSDKKNILALDVSAYKKIILQGYYEDIVYQKDASGVILIDPISKEKVIKSKTEYPIGEKYAFYIVKNAGTPDPTTGTTSSDASLSNVKAGNGTVKSTDNINYTVKVPKIDTSSGITVTATNSKVKDISATIVETGDEYGLTSGESFDFPLNTSGTTNIKVVVTAEDGITSKTYYITVTNDTRSASALLKNVVTDNGDFTFDPEASINKIRVDQVIKKLKVAPVPTDSKSKVTVNGTKFSGSPITIDLAGSQQTDMTITVVSEDGSDSKTYSFEIYRTDAALDNPDDNTNQDDVFYDDIDNCWVDTSKYEEWGKVKGKDIYFNNKGRQVKEQWINTKNTWYYLNSNGYKTSGWRKDIGGKSYYLDPTTGELKTGWMNINNKMYYLGLNGVMQKGWLYLNGKWHYFTPEGEMVTNQSMFINDKVYNFGQDGVMY</sequence>
<dbReference type="Pfam" id="PF12733">
    <property type="entry name" value="Cadherin-like"/>
    <property type="match status" value="2"/>
</dbReference>
<dbReference type="Pfam" id="PF01473">
    <property type="entry name" value="Choline_bind_1"/>
    <property type="match status" value="1"/>
</dbReference>